<reference evidence="1" key="1">
    <citation type="submission" date="2022-03" db="EMBL/GenBank/DDBJ databases">
        <authorList>
            <person name="Lindestad O."/>
        </authorList>
    </citation>
    <scope>NUCLEOTIDE SEQUENCE</scope>
</reference>
<dbReference type="AlphaFoldDB" id="A0A8S4QT97"/>
<dbReference type="Proteomes" id="UP000838756">
    <property type="component" value="Unassembled WGS sequence"/>
</dbReference>
<sequence length="49" mass="5500">LFRFIKDTVGIERGAQCSTFADLNGHGDSLKDIGHLVSRKMGYSFRKVK</sequence>
<evidence type="ECO:0000313" key="2">
    <source>
        <dbReference type="Proteomes" id="UP000838756"/>
    </source>
</evidence>
<comment type="caution">
    <text evidence="1">The sequence shown here is derived from an EMBL/GenBank/DDBJ whole genome shotgun (WGS) entry which is preliminary data.</text>
</comment>
<dbReference type="EMBL" id="CAKXAJ010020007">
    <property type="protein sequence ID" value="CAH2219941.1"/>
    <property type="molecule type" value="Genomic_DNA"/>
</dbReference>
<gene>
    <name evidence="1" type="primary">jg3531</name>
    <name evidence="1" type="ORF">PAEG_LOCUS6529</name>
</gene>
<feature type="non-terminal residue" evidence="1">
    <location>
        <position position="49"/>
    </location>
</feature>
<protein>
    <submittedName>
        <fullName evidence="1">Jg3531 protein</fullName>
    </submittedName>
</protein>
<accession>A0A8S4QT97</accession>
<organism evidence="1 2">
    <name type="scientific">Pararge aegeria aegeria</name>
    <dbReference type="NCBI Taxonomy" id="348720"/>
    <lineage>
        <taxon>Eukaryota</taxon>
        <taxon>Metazoa</taxon>
        <taxon>Ecdysozoa</taxon>
        <taxon>Arthropoda</taxon>
        <taxon>Hexapoda</taxon>
        <taxon>Insecta</taxon>
        <taxon>Pterygota</taxon>
        <taxon>Neoptera</taxon>
        <taxon>Endopterygota</taxon>
        <taxon>Lepidoptera</taxon>
        <taxon>Glossata</taxon>
        <taxon>Ditrysia</taxon>
        <taxon>Papilionoidea</taxon>
        <taxon>Nymphalidae</taxon>
        <taxon>Satyrinae</taxon>
        <taxon>Satyrini</taxon>
        <taxon>Parargina</taxon>
        <taxon>Pararge</taxon>
    </lineage>
</organism>
<name>A0A8S4QT97_9NEOP</name>
<keyword evidence="2" id="KW-1185">Reference proteome</keyword>
<proteinExistence type="predicted"/>
<evidence type="ECO:0000313" key="1">
    <source>
        <dbReference type="EMBL" id="CAH2219941.1"/>
    </source>
</evidence>